<evidence type="ECO:0000256" key="1">
    <source>
        <dbReference type="ARBA" id="ARBA00006964"/>
    </source>
</evidence>
<dbReference type="NCBIfam" id="TIGR00486">
    <property type="entry name" value="YbgI_SA1388"/>
    <property type="match status" value="1"/>
</dbReference>
<feature type="binding site" evidence="6">
    <location>
        <position position="331"/>
    </location>
    <ligand>
        <name>a divalent metal cation</name>
        <dbReference type="ChEBI" id="CHEBI:60240"/>
        <label>1</label>
    </ligand>
</feature>
<dbReference type="GO" id="GO:0046872">
    <property type="term" value="F:metal ion binding"/>
    <property type="evidence" value="ECO:0007669"/>
    <property type="project" value="UniProtKB-UniRule"/>
</dbReference>
<proteinExistence type="inferred from homology"/>
<gene>
    <name evidence="7" type="ORF">DQQ10_10485</name>
</gene>
<dbReference type="Pfam" id="PF01784">
    <property type="entry name" value="DUF34_NIF3"/>
    <property type="match status" value="1"/>
</dbReference>
<dbReference type="OrthoDB" id="9792792at2"/>
<comment type="subunit">
    <text evidence="2">Homohexamer.</text>
</comment>
<dbReference type="EMBL" id="QMFY01000004">
    <property type="protein sequence ID" value="RAW01325.1"/>
    <property type="molecule type" value="Genomic_DNA"/>
</dbReference>
<dbReference type="Gene3D" id="3.40.1390.30">
    <property type="entry name" value="NIF3 (NGG1p interacting factor 3)-like"/>
    <property type="match status" value="1"/>
</dbReference>
<sequence>MSTSIRIKDVTDYLEALAPRSYQESYDNSGLITGDPAASVKGILVSLDCTEAVVREAIEKGCNLIVAHHPIVFKGLKRLTGATYVERTVISAIRNDIAIYACHTNLDHVSQGVNRKICEKIGLVNPTILQPKKGILSKLVTFVPKEKTEAVAAALHAAGAGQIGNYKNCSFRVDGTGTFKPVAGANPHLGTVGEQEFVSESRLEVIFPAHLSGKILTALRASHPYEEVAYYLSALENENQEVGAGMIGELEKPVEPIDFLKGLKHSMNLQIIRHTPLTTGKISKVAVCGGAGSFLLADAIRAGAQAFITADFKYHEFFDADGKIIIADIGHYESEVFTKELLKDVLMKNFSNFAINFSNTVTNPISYL</sequence>
<comment type="similarity">
    <text evidence="1 5">Belongs to the GTP cyclohydrolase I type 2/NIF3 family.</text>
</comment>
<dbReference type="InterPro" id="IPR017221">
    <property type="entry name" value="DUF34/NIF3_bac"/>
</dbReference>
<dbReference type="SUPFAM" id="SSF102705">
    <property type="entry name" value="NIF3 (NGG1p interacting factor 3)-like"/>
    <property type="match status" value="1"/>
</dbReference>
<feature type="binding site" evidence="6">
    <location>
        <position position="107"/>
    </location>
    <ligand>
        <name>a divalent metal cation</name>
        <dbReference type="ChEBI" id="CHEBI:60240"/>
        <label>1</label>
    </ligand>
</feature>
<dbReference type="Gene3D" id="3.30.70.120">
    <property type="match status" value="1"/>
</dbReference>
<evidence type="ECO:0000256" key="5">
    <source>
        <dbReference type="PIRNR" id="PIRNR037489"/>
    </source>
</evidence>
<evidence type="ECO:0000256" key="2">
    <source>
        <dbReference type="ARBA" id="ARBA00011643"/>
    </source>
</evidence>
<accession>A0A364Y363</accession>
<feature type="binding site" evidence="6">
    <location>
        <position position="335"/>
    </location>
    <ligand>
        <name>a divalent metal cation</name>
        <dbReference type="ChEBI" id="CHEBI:60240"/>
        <label>1</label>
    </ligand>
</feature>
<evidence type="ECO:0000256" key="4">
    <source>
        <dbReference type="ARBA" id="ARBA00022723"/>
    </source>
</evidence>
<reference evidence="7 8" key="1">
    <citation type="submission" date="2018-06" db="EMBL/GenBank/DDBJ databases">
        <title>Chryseolinea flavus sp. nov., a member of the phylum Bacteroidetes isolated from soil.</title>
        <authorList>
            <person name="Li Y."/>
            <person name="Wang J."/>
        </authorList>
    </citation>
    <scope>NUCLEOTIDE SEQUENCE [LARGE SCALE GENOMIC DNA]</scope>
    <source>
        <strain evidence="7 8">SDU1-6</strain>
    </source>
</reference>
<dbReference type="Proteomes" id="UP000251889">
    <property type="component" value="Unassembled WGS sequence"/>
</dbReference>
<dbReference type="PIRSF" id="PIRSF037489">
    <property type="entry name" value="UCP037489_NIF3_YqfO"/>
    <property type="match status" value="1"/>
</dbReference>
<dbReference type="PANTHER" id="PTHR13799:SF14">
    <property type="entry name" value="GTP CYCLOHYDROLASE 1 TYPE 2 HOMOLOG"/>
    <property type="match status" value="1"/>
</dbReference>
<feature type="binding site" evidence="6">
    <location>
        <position position="68"/>
    </location>
    <ligand>
        <name>a divalent metal cation</name>
        <dbReference type="ChEBI" id="CHEBI:60240"/>
        <label>1</label>
    </ligand>
</feature>
<dbReference type="AlphaFoldDB" id="A0A364Y363"/>
<dbReference type="InterPro" id="IPR036069">
    <property type="entry name" value="DUF34/NIF3_sf"/>
</dbReference>
<dbReference type="InterPro" id="IPR002678">
    <property type="entry name" value="DUF34/NIF3"/>
</dbReference>
<organism evidence="7 8">
    <name type="scientific">Pseudochryseolinea flava</name>
    <dbReference type="NCBI Taxonomy" id="2059302"/>
    <lineage>
        <taxon>Bacteria</taxon>
        <taxon>Pseudomonadati</taxon>
        <taxon>Bacteroidota</taxon>
        <taxon>Cytophagia</taxon>
        <taxon>Cytophagales</taxon>
        <taxon>Fulvivirgaceae</taxon>
        <taxon>Pseudochryseolinea</taxon>
    </lineage>
</organism>
<keyword evidence="4 5" id="KW-0479">Metal-binding</keyword>
<dbReference type="FunFam" id="3.40.1390.30:FF:000001">
    <property type="entry name" value="GTP cyclohydrolase 1 type 2"/>
    <property type="match status" value="1"/>
</dbReference>
<keyword evidence="8" id="KW-1185">Reference proteome</keyword>
<dbReference type="RefSeq" id="WP_112746811.1">
    <property type="nucleotide sequence ID" value="NZ_QMFY01000004.1"/>
</dbReference>
<comment type="caution">
    <text evidence="7">The sequence shown here is derived from an EMBL/GenBank/DDBJ whole genome shotgun (WGS) entry which is preliminary data.</text>
</comment>
<evidence type="ECO:0000313" key="7">
    <source>
        <dbReference type="EMBL" id="RAW01325.1"/>
    </source>
</evidence>
<name>A0A364Y363_9BACT</name>
<dbReference type="GO" id="GO:0005737">
    <property type="term" value="C:cytoplasm"/>
    <property type="evidence" value="ECO:0007669"/>
    <property type="project" value="TreeGrafter"/>
</dbReference>
<evidence type="ECO:0000313" key="8">
    <source>
        <dbReference type="Proteomes" id="UP000251889"/>
    </source>
</evidence>
<evidence type="ECO:0000256" key="6">
    <source>
        <dbReference type="PIRSR" id="PIRSR602678-1"/>
    </source>
</evidence>
<protein>
    <recommendedName>
        <fullName evidence="3 5">GTP cyclohydrolase 1 type 2 homolog</fullName>
    </recommendedName>
</protein>
<evidence type="ECO:0000256" key="3">
    <source>
        <dbReference type="ARBA" id="ARBA00022112"/>
    </source>
</evidence>
<dbReference type="PANTHER" id="PTHR13799">
    <property type="entry name" value="NGG1 INTERACTING FACTOR 3"/>
    <property type="match status" value="1"/>
</dbReference>
<dbReference type="InterPro" id="IPR015867">
    <property type="entry name" value="N-reg_PII/ATP_PRibTrfase_C"/>
</dbReference>
<feature type="binding site" evidence="6">
    <location>
        <position position="69"/>
    </location>
    <ligand>
        <name>a divalent metal cation</name>
        <dbReference type="ChEBI" id="CHEBI:60240"/>
        <label>1</label>
    </ligand>
</feature>